<name>A0A830HND1_9CHLO</name>
<sequence>MDAPAAAMSSLSAAAIRAPAMTLTRRLDVHQPTGARILNERFVKVTGAPPLGEGQYGTVKLYRLLVDSDSGRLGAPVAVKALDRARMRRTRTGPDATALDDVWREVAALTRCATASTHGASEAATAGRVHVVSLLEAIDDSTCRKLYLAMTCANAGTLEHALARCRGTGDPPWCREALPGGGGVSVAAVLLLIRQLSAAIAFLYECAHVIHGDIQASNVLVCEDGGGNDHAVGVASPALLAALASDVPPRGMVLQLADLNTCHLVDPPHGPMRTRSPGTAVFSPPECCEGVEKYNGHLADVWALGVLGYLAAFGAVPCARAVCARRRAEVAIAGDDDEGDDASRPPSVLEVYRAIAREPNVTMPEGASACLTRVLGACLVASPSERLDAKGVYDMCAMSSQTL</sequence>
<dbReference type="SUPFAM" id="SSF56112">
    <property type="entry name" value="Protein kinase-like (PK-like)"/>
    <property type="match status" value="1"/>
</dbReference>
<dbReference type="InterPro" id="IPR000719">
    <property type="entry name" value="Prot_kinase_dom"/>
</dbReference>
<dbReference type="PANTHER" id="PTHR24346:SF77">
    <property type="entry name" value="SERINE THREONINE PROTEIN KINASE"/>
    <property type="match status" value="1"/>
</dbReference>
<dbReference type="GO" id="GO:0035556">
    <property type="term" value="P:intracellular signal transduction"/>
    <property type="evidence" value="ECO:0007669"/>
    <property type="project" value="TreeGrafter"/>
</dbReference>
<gene>
    <name evidence="5" type="ORF">PPROV_000717100</name>
</gene>
<dbReference type="Proteomes" id="UP000660262">
    <property type="component" value="Unassembled WGS sequence"/>
</dbReference>
<dbReference type="AlphaFoldDB" id="A0A830HND1"/>
<dbReference type="Gene3D" id="3.30.200.20">
    <property type="entry name" value="Phosphorylase Kinase, domain 1"/>
    <property type="match status" value="1"/>
</dbReference>
<evidence type="ECO:0000259" key="4">
    <source>
        <dbReference type="PROSITE" id="PS50011"/>
    </source>
</evidence>
<feature type="domain" description="Protein kinase" evidence="4">
    <location>
        <begin position="45"/>
        <end position="403"/>
    </location>
</feature>
<proteinExistence type="predicted"/>
<dbReference type="EMBL" id="BNJQ01000020">
    <property type="protein sequence ID" value="GHP08432.1"/>
    <property type="molecule type" value="Genomic_DNA"/>
</dbReference>
<keyword evidence="2 3" id="KW-0067">ATP-binding</keyword>
<comment type="caution">
    <text evidence="5">The sequence shown here is derived from an EMBL/GenBank/DDBJ whole genome shotgun (WGS) entry which is preliminary data.</text>
</comment>
<dbReference type="PANTHER" id="PTHR24346">
    <property type="entry name" value="MAP/MICROTUBULE AFFINITY-REGULATING KINASE"/>
    <property type="match status" value="1"/>
</dbReference>
<evidence type="ECO:0000313" key="6">
    <source>
        <dbReference type="Proteomes" id="UP000660262"/>
    </source>
</evidence>
<organism evidence="5 6">
    <name type="scientific">Pycnococcus provasolii</name>
    <dbReference type="NCBI Taxonomy" id="41880"/>
    <lineage>
        <taxon>Eukaryota</taxon>
        <taxon>Viridiplantae</taxon>
        <taxon>Chlorophyta</taxon>
        <taxon>Pseudoscourfieldiophyceae</taxon>
        <taxon>Pseudoscourfieldiales</taxon>
        <taxon>Pycnococcaceae</taxon>
        <taxon>Pycnococcus</taxon>
    </lineage>
</organism>
<dbReference type="PROSITE" id="PS00107">
    <property type="entry name" value="PROTEIN_KINASE_ATP"/>
    <property type="match status" value="1"/>
</dbReference>
<evidence type="ECO:0000256" key="3">
    <source>
        <dbReference type="PROSITE-ProRule" id="PRU10141"/>
    </source>
</evidence>
<dbReference type="Pfam" id="PF00069">
    <property type="entry name" value="Pkinase"/>
    <property type="match status" value="1"/>
</dbReference>
<dbReference type="InterPro" id="IPR011009">
    <property type="entry name" value="Kinase-like_dom_sf"/>
</dbReference>
<dbReference type="GO" id="GO:0004674">
    <property type="term" value="F:protein serine/threonine kinase activity"/>
    <property type="evidence" value="ECO:0007669"/>
    <property type="project" value="TreeGrafter"/>
</dbReference>
<evidence type="ECO:0000256" key="1">
    <source>
        <dbReference type="ARBA" id="ARBA00022741"/>
    </source>
</evidence>
<keyword evidence="6" id="KW-1185">Reference proteome</keyword>
<dbReference type="PROSITE" id="PS50011">
    <property type="entry name" value="PROTEIN_KINASE_DOM"/>
    <property type="match status" value="1"/>
</dbReference>
<dbReference type="InterPro" id="IPR017441">
    <property type="entry name" value="Protein_kinase_ATP_BS"/>
</dbReference>
<reference evidence="5" key="1">
    <citation type="submission" date="2020-10" db="EMBL/GenBank/DDBJ databases">
        <title>Unveiling of a novel bifunctional photoreceptor, Dualchrome1, isolated from a cosmopolitan green alga.</title>
        <authorList>
            <person name="Suzuki S."/>
            <person name="Kawachi M."/>
        </authorList>
    </citation>
    <scope>NUCLEOTIDE SEQUENCE</scope>
    <source>
        <strain evidence="5">NIES 2893</strain>
    </source>
</reference>
<dbReference type="GO" id="GO:0005737">
    <property type="term" value="C:cytoplasm"/>
    <property type="evidence" value="ECO:0007669"/>
    <property type="project" value="TreeGrafter"/>
</dbReference>
<keyword evidence="1 3" id="KW-0547">Nucleotide-binding</keyword>
<evidence type="ECO:0000313" key="5">
    <source>
        <dbReference type="EMBL" id="GHP08432.1"/>
    </source>
</evidence>
<protein>
    <recommendedName>
        <fullName evidence="4">Protein kinase domain-containing protein</fullName>
    </recommendedName>
</protein>
<dbReference type="OrthoDB" id="68483at2759"/>
<accession>A0A830HND1</accession>
<dbReference type="GO" id="GO:0005524">
    <property type="term" value="F:ATP binding"/>
    <property type="evidence" value="ECO:0007669"/>
    <property type="project" value="UniProtKB-UniRule"/>
</dbReference>
<evidence type="ECO:0000256" key="2">
    <source>
        <dbReference type="ARBA" id="ARBA00022840"/>
    </source>
</evidence>
<feature type="binding site" evidence="3">
    <location>
        <position position="80"/>
    </location>
    <ligand>
        <name>ATP</name>
        <dbReference type="ChEBI" id="CHEBI:30616"/>
    </ligand>
</feature>
<dbReference type="Gene3D" id="1.10.510.10">
    <property type="entry name" value="Transferase(Phosphotransferase) domain 1"/>
    <property type="match status" value="1"/>
</dbReference>